<dbReference type="InterPro" id="IPR011662">
    <property type="entry name" value="Secretin/TonB_short_N"/>
</dbReference>
<evidence type="ECO:0000256" key="8">
    <source>
        <dbReference type="SAM" id="MobiDB-lite"/>
    </source>
</evidence>
<dbReference type="InterPro" id="IPR004846">
    <property type="entry name" value="T2SS/T3SS_dom"/>
</dbReference>
<dbReference type="SUPFAM" id="SSF49384">
    <property type="entry name" value="Carbohydrate-binding domain"/>
    <property type="match status" value="1"/>
</dbReference>
<dbReference type="SMART" id="SM00965">
    <property type="entry name" value="STN"/>
    <property type="match status" value="1"/>
</dbReference>
<dbReference type="RefSeq" id="WP_263124617.1">
    <property type="nucleotide sequence ID" value="NZ_CP106753.1"/>
</dbReference>
<reference evidence="11" key="1">
    <citation type="submission" date="2022-10" db="EMBL/GenBank/DDBJ databases">
        <title>Chitiniphilus purpureus sp. nov., a novel chitin-degrading bacterium isolated from crawfish pond sediment.</title>
        <authorList>
            <person name="Li K."/>
        </authorList>
    </citation>
    <scope>NUCLEOTIDE SEQUENCE</scope>
    <source>
        <strain evidence="11">CD1</strain>
    </source>
</reference>
<accession>A0ABY6DLG7</accession>
<dbReference type="PANTHER" id="PTHR30332:SF17">
    <property type="entry name" value="TYPE IV PILIATION SYSTEM PROTEIN DR_0774-RELATED"/>
    <property type="match status" value="1"/>
</dbReference>
<dbReference type="Gene3D" id="3.30.1370.120">
    <property type="match status" value="1"/>
</dbReference>
<dbReference type="InterPro" id="IPR001775">
    <property type="entry name" value="GspD/PilQ"/>
</dbReference>
<dbReference type="Pfam" id="PF00263">
    <property type="entry name" value="Secretin"/>
    <property type="match status" value="1"/>
</dbReference>
<dbReference type="Pfam" id="PF00963">
    <property type="entry name" value="Cohesin"/>
    <property type="match status" value="1"/>
</dbReference>
<dbReference type="InterPro" id="IPR002102">
    <property type="entry name" value="Cohesin_dom"/>
</dbReference>
<evidence type="ECO:0000256" key="4">
    <source>
        <dbReference type="ARBA" id="ARBA00023136"/>
    </source>
</evidence>
<feature type="domain" description="Secretin/TonB short N-terminal" evidence="10">
    <location>
        <begin position="216"/>
        <end position="267"/>
    </location>
</feature>
<evidence type="ECO:0000256" key="7">
    <source>
        <dbReference type="RuleBase" id="RU004004"/>
    </source>
</evidence>
<evidence type="ECO:0000256" key="2">
    <source>
        <dbReference type="ARBA" id="ARBA00022448"/>
    </source>
</evidence>
<evidence type="ECO:0000256" key="5">
    <source>
        <dbReference type="ARBA" id="ARBA00023237"/>
    </source>
</evidence>
<proteinExistence type="inferred from homology"/>
<comment type="similarity">
    <text evidence="6">Belongs to the bacterial secretin family.</text>
</comment>
<gene>
    <name evidence="11" type="ORF">N8I74_18180</name>
</gene>
<dbReference type="CDD" id="cd08547">
    <property type="entry name" value="Type_II_cohesin"/>
    <property type="match status" value="1"/>
</dbReference>
<dbReference type="PROSITE" id="PS51257">
    <property type="entry name" value="PROKAR_LIPOPROTEIN"/>
    <property type="match status" value="1"/>
</dbReference>
<evidence type="ECO:0000256" key="1">
    <source>
        <dbReference type="ARBA" id="ARBA00004370"/>
    </source>
</evidence>
<protein>
    <submittedName>
        <fullName evidence="11">Cohesin domain-containing protein</fullName>
    </submittedName>
</protein>
<evidence type="ECO:0000313" key="11">
    <source>
        <dbReference type="EMBL" id="UXY15215.1"/>
    </source>
</evidence>
<comment type="subcellular location">
    <subcellularLocation>
        <location evidence="7">Cell outer membrane</location>
    </subcellularLocation>
    <subcellularLocation>
        <location evidence="1">Membrane</location>
    </subcellularLocation>
</comment>
<dbReference type="EMBL" id="CP106753">
    <property type="protein sequence ID" value="UXY15215.1"/>
    <property type="molecule type" value="Genomic_DNA"/>
</dbReference>
<keyword evidence="5" id="KW-0998">Cell outer membrane</keyword>
<keyword evidence="12" id="KW-1185">Reference proteome</keyword>
<dbReference type="InterPro" id="IPR011990">
    <property type="entry name" value="TPR-like_helical_dom_sf"/>
</dbReference>
<dbReference type="Pfam" id="PF03958">
    <property type="entry name" value="Secretin_N"/>
    <property type="match status" value="1"/>
</dbReference>
<organism evidence="11 12">
    <name type="scientific">Chitiniphilus purpureus</name>
    <dbReference type="NCBI Taxonomy" id="2981137"/>
    <lineage>
        <taxon>Bacteria</taxon>
        <taxon>Pseudomonadati</taxon>
        <taxon>Pseudomonadota</taxon>
        <taxon>Betaproteobacteria</taxon>
        <taxon>Neisseriales</taxon>
        <taxon>Chitinibacteraceae</taxon>
        <taxon>Chitiniphilus</taxon>
    </lineage>
</organism>
<dbReference type="PRINTS" id="PR00811">
    <property type="entry name" value="BCTERIALGSPD"/>
</dbReference>
<dbReference type="PANTHER" id="PTHR30332">
    <property type="entry name" value="PROBABLE GENERAL SECRETION PATHWAY PROTEIN D"/>
    <property type="match status" value="1"/>
</dbReference>
<evidence type="ECO:0000313" key="12">
    <source>
        <dbReference type="Proteomes" id="UP001061302"/>
    </source>
</evidence>
<dbReference type="InterPro" id="IPR008965">
    <property type="entry name" value="CBM2/CBM3_carb-bd_dom_sf"/>
</dbReference>
<dbReference type="SUPFAM" id="SSF48452">
    <property type="entry name" value="TPR-like"/>
    <property type="match status" value="1"/>
</dbReference>
<evidence type="ECO:0000256" key="9">
    <source>
        <dbReference type="SAM" id="SignalP"/>
    </source>
</evidence>
<feature type="chain" id="PRO_5046800887" evidence="9">
    <location>
        <begin position="34"/>
        <end position="776"/>
    </location>
</feature>
<dbReference type="Gene3D" id="1.25.40.10">
    <property type="entry name" value="Tetratricopeptide repeat domain"/>
    <property type="match status" value="1"/>
</dbReference>
<evidence type="ECO:0000256" key="3">
    <source>
        <dbReference type="ARBA" id="ARBA00022729"/>
    </source>
</evidence>
<evidence type="ECO:0000256" key="6">
    <source>
        <dbReference type="RuleBase" id="RU004003"/>
    </source>
</evidence>
<name>A0ABY6DLG7_9NEIS</name>
<dbReference type="InterPro" id="IPR005644">
    <property type="entry name" value="NolW-like"/>
</dbReference>
<dbReference type="InterPro" id="IPR050810">
    <property type="entry name" value="Bact_Secretion_Sys_Channel"/>
</dbReference>
<keyword evidence="3 9" id="KW-0732">Signal</keyword>
<evidence type="ECO:0000259" key="10">
    <source>
        <dbReference type="SMART" id="SM00965"/>
    </source>
</evidence>
<dbReference type="InterPro" id="IPR038591">
    <property type="entry name" value="NolW-like_sf"/>
</dbReference>
<feature type="region of interest" description="Disordered" evidence="8">
    <location>
        <begin position="599"/>
        <end position="626"/>
    </location>
</feature>
<dbReference type="Proteomes" id="UP001061302">
    <property type="component" value="Chromosome"/>
</dbReference>
<feature type="signal peptide" evidence="9">
    <location>
        <begin position="1"/>
        <end position="33"/>
    </location>
</feature>
<keyword evidence="4" id="KW-0472">Membrane</keyword>
<dbReference type="Gene3D" id="2.60.40.680">
    <property type="match status" value="1"/>
</dbReference>
<keyword evidence="2 7" id="KW-0813">Transport</keyword>
<sequence>MKRLIHRAPGLFARRVALLCALLVLTGCAGHQAFREAKALAAAGRQQESLSKLEEATRLEPGNAEYRIALMTQRNLLVGQALRRADEARRAGDIGEAEKGYRQVLVLDPENAMATQGLAALYQERKHRQALAGIEALLGAGDAVALEQAAEKLRVVLAENPQQREALLLKERLAVAVRPADAADALAAKFKKPITLEFRDAPFKSVFDVISKVSGLNFFFDKEIRPDLKVTVLAKNTSIEDAVRLMLVTNQLEQKVLGPDAILIYPNTPQKAKDYQSLSVRSFFIANADVKAVANTLKTILKVKDMVLDERLGIVIVRDTPEVIRMAERLIALQDVADPEVMLEVEVLEVQRSRLMELGIRWPEQLTLAPLVSQGASLTLNDLLNLSRNRIAASVGNTTLNARKEDQDSNILANPRIRVRNKEKAKIMIGDRVPVFTTSQNGTSGFASESVSYLDVGLKLEVEPNIYLDEDVAIRINLEVSNIIREVIGSAKSIAYQIGTRNASTVLRLKDGETQVLAGLINDEDRSTGNRVPGLGEFPLLGRLFGSQKDDAKRSEIMLAITPRIIRSVRRPDLINTEFDSGTETAVGAKPLRLVPVPAEGKGEAPAKGTTAPATSTQVSPQPASAAPAAAPAAIGTAQAGGLGFSWAGPAAVRVGEQFSISLQVSSNGPLQGVPLLIGYDPATVQLVSVQEGDFLKQQGGETVFNQRSDPAQGKVFVSNVRRNAAGINGNGALASFTFKALKAGEARINLVSVSPEPAPAQPLPLPLTHTLKVGN</sequence>
<feature type="compositionally biased region" description="Low complexity" evidence="8">
    <location>
        <begin position="616"/>
        <end position="626"/>
    </location>
</feature>